<dbReference type="OrthoDB" id="194775at2759"/>
<feature type="region of interest" description="Disordered" evidence="4">
    <location>
        <begin position="56"/>
        <end position="100"/>
    </location>
</feature>
<feature type="domain" description="C-CAP/cofactor C-like" evidence="5">
    <location>
        <begin position="115"/>
        <end position="247"/>
    </location>
</feature>
<evidence type="ECO:0000313" key="7">
    <source>
        <dbReference type="Proteomes" id="UP000724874"/>
    </source>
</evidence>
<evidence type="ECO:0000256" key="2">
    <source>
        <dbReference type="ARBA" id="ARBA00008848"/>
    </source>
</evidence>
<dbReference type="Gene3D" id="2.160.20.70">
    <property type="match status" value="1"/>
</dbReference>
<dbReference type="PANTHER" id="PTHR15139:SF0">
    <property type="entry name" value="TUBULIN-SPECIFIC CHAPERONE C"/>
    <property type="match status" value="1"/>
</dbReference>
<accession>A0A9P5TJM3</accession>
<organism evidence="6 7">
    <name type="scientific">Gymnopilus junonius</name>
    <name type="common">Spectacular rustgill mushroom</name>
    <name type="synonym">Gymnopilus spectabilis subsp. junonius</name>
    <dbReference type="NCBI Taxonomy" id="109634"/>
    <lineage>
        <taxon>Eukaryota</taxon>
        <taxon>Fungi</taxon>
        <taxon>Dikarya</taxon>
        <taxon>Basidiomycota</taxon>
        <taxon>Agaricomycotina</taxon>
        <taxon>Agaricomycetes</taxon>
        <taxon>Agaricomycetidae</taxon>
        <taxon>Agaricales</taxon>
        <taxon>Agaricineae</taxon>
        <taxon>Hymenogastraceae</taxon>
        <taxon>Gymnopilus</taxon>
    </lineage>
</organism>
<feature type="non-terminal residue" evidence="6">
    <location>
        <position position="1"/>
    </location>
</feature>
<proteinExistence type="inferred from homology"/>
<protein>
    <submittedName>
        <fullName evidence="6">Tubulin binding cofactor C-domain-containing protein</fullName>
    </submittedName>
</protein>
<dbReference type="PROSITE" id="PS51329">
    <property type="entry name" value="C_CAP_COFACTOR_C"/>
    <property type="match status" value="1"/>
</dbReference>
<reference evidence="6" key="1">
    <citation type="submission" date="2020-11" db="EMBL/GenBank/DDBJ databases">
        <authorList>
            <consortium name="DOE Joint Genome Institute"/>
            <person name="Ahrendt S."/>
            <person name="Riley R."/>
            <person name="Andreopoulos W."/>
            <person name="LaButti K."/>
            <person name="Pangilinan J."/>
            <person name="Ruiz-duenas F.J."/>
            <person name="Barrasa J.M."/>
            <person name="Sanchez-Garcia M."/>
            <person name="Camarero S."/>
            <person name="Miyauchi S."/>
            <person name="Serrano A."/>
            <person name="Linde D."/>
            <person name="Babiker R."/>
            <person name="Drula E."/>
            <person name="Ayuso-Fernandez I."/>
            <person name="Pacheco R."/>
            <person name="Padilla G."/>
            <person name="Ferreira P."/>
            <person name="Barriuso J."/>
            <person name="Kellner H."/>
            <person name="Castanera R."/>
            <person name="Alfaro M."/>
            <person name="Ramirez L."/>
            <person name="Pisabarro A.G."/>
            <person name="Kuo A."/>
            <person name="Tritt A."/>
            <person name="Lipzen A."/>
            <person name="He G."/>
            <person name="Yan M."/>
            <person name="Ng V."/>
            <person name="Cullen D."/>
            <person name="Martin F."/>
            <person name="Rosso M.-N."/>
            <person name="Henrissat B."/>
            <person name="Hibbett D."/>
            <person name="Martinez A.T."/>
            <person name="Grigoriev I.V."/>
        </authorList>
    </citation>
    <scope>NUCLEOTIDE SEQUENCE</scope>
    <source>
        <strain evidence="6">AH 44721</strain>
    </source>
</reference>
<evidence type="ECO:0000256" key="4">
    <source>
        <dbReference type="SAM" id="MobiDB-lite"/>
    </source>
</evidence>
<dbReference type="AlphaFoldDB" id="A0A9P5TJM3"/>
<gene>
    <name evidence="6" type="ORF">CPB84DRAFT_1635291</name>
</gene>
<dbReference type="GO" id="GO:0007023">
    <property type="term" value="P:post-chaperonin tubulin folding pathway"/>
    <property type="evidence" value="ECO:0007669"/>
    <property type="project" value="InterPro"/>
</dbReference>
<dbReference type="GO" id="GO:0007021">
    <property type="term" value="P:tubulin complex assembly"/>
    <property type="evidence" value="ECO:0007669"/>
    <property type="project" value="TreeGrafter"/>
</dbReference>
<dbReference type="GO" id="GO:0005737">
    <property type="term" value="C:cytoplasm"/>
    <property type="evidence" value="ECO:0007669"/>
    <property type="project" value="UniProtKB-SubCell"/>
</dbReference>
<dbReference type="InterPro" id="IPR016098">
    <property type="entry name" value="CAP/MinC_C"/>
</dbReference>
<dbReference type="PANTHER" id="PTHR15139">
    <property type="entry name" value="TUBULIN FOLDING COFACTOR C"/>
    <property type="match status" value="1"/>
</dbReference>
<feature type="compositionally biased region" description="Low complexity" evidence="4">
    <location>
        <begin position="85"/>
        <end position="100"/>
    </location>
</feature>
<evidence type="ECO:0000313" key="6">
    <source>
        <dbReference type="EMBL" id="KAF8884211.1"/>
    </source>
</evidence>
<dbReference type="InterPro" id="IPR012945">
    <property type="entry name" value="Tubulin-bd_cofactor_C_dom"/>
</dbReference>
<dbReference type="EMBL" id="JADNYJ010000110">
    <property type="protein sequence ID" value="KAF8884211.1"/>
    <property type="molecule type" value="Genomic_DNA"/>
</dbReference>
<dbReference type="InterPro" id="IPR038397">
    <property type="entry name" value="TBCC_N_sf"/>
</dbReference>
<evidence type="ECO:0000259" key="5">
    <source>
        <dbReference type="PROSITE" id="PS51329"/>
    </source>
</evidence>
<keyword evidence="7" id="KW-1185">Reference proteome</keyword>
<dbReference type="Gene3D" id="1.20.58.1250">
    <property type="entry name" value="Tubulin Binding Cofactor C, N-terminal domain"/>
    <property type="match status" value="1"/>
</dbReference>
<dbReference type="Pfam" id="PF07986">
    <property type="entry name" value="TBCC"/>
    <property type="match status" value="1"/>
</dbReference>
<evidence type="ECO:0000256" key="1">
    <source>
        <dbReference type="ARBA" id="ARBA00004496"/>
    </source>
</evidence>
<comment type="subcellular location">
    <subcellularLocation>
        <location evidence="1">Cytoplasm</location>
    </subcellularLocation>
</comment>
<dbReference type="InterPro" id="IPR017901">
    <property type="entry name" value="C-CAP_CF_C-like"/>
</dbReference>
<dbReference type="Proteomes" id="UP000724874">
    <property type="component" value="Unassembled WGS sequence"/>
</dbReference>
<sequence length="265" mass="29127">SPPQDVIQGLSLSLAKVTKALADATGSLPTYDQKQFEGQLKSFEKSIEQLRASTTTKSKFAFKRKPQSSVTSIPTPPSAKKPFEPRTLTPSTPSTSSQVLLSSHSHKYLTRSDLPEHSEQPDLSISDLDSCIVNLLPANSKDKDDSSSKDLVLSALHARNLTHCVILLPLITGSALLHDLIQCTIVLGSHQFRMHSSKKTDVFLHIFSNPIIEDCSGIRFTQYPTYFLPSSAAQKEQPPLSVQDFSHIRPTPSPNFSIMSDTEKV</sequence>
<comment type="similarity">
    <text evidence="2">Belongs to the TBCC family.</text>
</comment>
<feature type="non-terminal residue" evidence="6">
    <location>
        <position position="265"/>
    </location>
</feature>
<name>A0A9P5TJM3_GYMJU</name>
<keyword evidence="3" id="KW-0963">Cytoplasm</keyword>
<comment type="caution">
    <text evidence="6">The sequence shown here is derived from an EMBL/GenBank/DDBJ whole genome shotgun (WGS) entry which is preliminary data.</text>
</comment>
<dbReference type="InterPro" id="IPR027684">
    <property type="entry name" value="TBCC"/>
</dbReference>
<evidence type="ECO:0000256" key="3">
    <source>
        <dbReference type="ARBA" id="ARBA00022490"/>
    </source>
</evidence>